<feature type="region of interest" description="Disordered" evidence="11">
    <location>
        <begin position="421"/>
        <end position="475"/>
    </location>
</feature>
<dbReference type="GO" id="GO:0016887">
    <property type="term" value="F:ATP hydrolysis activity"/>
    <property type="evidence" value="ECO:0007669"/>
    <property type="project" value="InterPro"/>
</dbReference>
<keyword evidence="12" id="KW-0812">Transmembrane</keyword>
<keyword evidence="5" id="KW-0547">Nucleotide-binding</keyword>
<evidence type="ECO:0000256" key="11">
    <source>
        <dbReference type="SAM" id="MobiDB-lite"/>
    </source>
</evidence>
<dbReference type="CDD" id="cd03230">
    <property type="entry name" value="ABC_DR_subfamily_A"/>
    <property type="match status" value="1"/>
</dbReference>
<dbReference type="EMBL" id="JACHJF010000021">
    <property type="protein sequence ID" value="MBB5121810.1"/>
    <property type="molecule type" value="Genomic_DNA"/>
</dbReference>
<dbReference type="InterPro" id="IPR050763">
    <property type="entry name" value="ABC_transporter_ATP-binding"/>
</dbReference>
<dbReference type="InterPro" id="IPR017871">
    <property type="entry name" value="ABC_transporter-like_CS"/>
</dbReference>
<dbReference type="GO" id="GO:0008559">
    <property type="term" value="F:ABC-type xenobiotic transporter activity"/>
    <property type="evidence" value="ECO:0007669"/>
    <property type="project" value="UniProtKB-EC"/>
</dbReference>
<evidence type="ECO:0000256" key="3">
    <source>
        <dbReference type="ARBA" id="ARBA00022448"/>
    </source>
</evidence>
<dbReference type="Pfam" id="PF00005">
    <property type="entry name" value="ABC_tran"/>
    <property type="match status" value="1"/>
</dbReference>
<comment type="caution">
    <text evidence="14">The sequence shown here is derived from an EMBL/GenBank/DDBJ whole genome shotgun (WGS) entry which is preliminary data.</text>
</comment>
<feature type="transmembrane region" description="Helical" evidence="12">
    <location>
        <begin position="394"/>
        <end position="413"/>
    </location>
</feature>
<evidence type="ECO:0000256" key="10">
    <source>
        <dbReference type="ARBA" id="ARBA00049985"/>
    </source>
</evidence>
<reference evidence="14 15" key="1">
    <citation type="submission" date="2020-08" db="EMBL/GenBank/DDBJ databases">
        <title>Genomic Encyclopedia of Type Strains, Phase III (KMG-III): the genomes of soil and plant-associated and newly described type strains.</title>
        <authorList>
            <person name="Whitman W."/>
        </authorList>
    </citation>
    <scope>NUCLEOTIDE SEQUENCE [LARGE SCALE GENOMIC DNA]</scope>
    <source>
        <strain evidence="14 15">CECT 3259</strain>
    </source>
</reference>
<keyword evidence="4" id="KW-1003">Cell membrane</keyword>
<name>A0A7W8BEB3_STREU</name>
<feature type="transmembrane region" description="Helical" evidence="12">
    <location>
        <begin position="258"/>
        <end position="277"/>
    </location>
</feature>
<evidence type="ECO:0000256" key="4">
    <source>
        <dbReference type="ARBA" id="ARBA00022475"/>
    </source>
</evidence>
<dbReference type="PROSITE" id="PS00211">
    <property type="entry name" value="ABC_TRANSPORTER_1"/>
    <property type="match status" value="1"/>
</dbReference>
<comment type="subcellular location">
    <subcellularLocation>
        <location evidence="1">Cell membrane</location>
        <topology evidence="1">Peripheral membrane protein</topology>
        <orientation evidence="1">Cytoplasmic side</orientation>
    </subcellularLocation>
</comment>
<organism evidence="14 15">
    <name type="scientific">Streptomyces eurocidicus</name>
    <name type="common">Streptoverticillium eurocidicus</name>
    <dbReference type="NCBI Taxonomy" id="66423"/>
    <lineage>
        <taxon>Bacteria</taxon>
        <taxon>Bacillati</taxon>
        <taxon>Actinomycetota</taxon>
        <taxon>Actinomycetes</taxon>
        <taxon>Kitasatosporales</taxon>
        <taxon>Streptomycetaceae</taxon>
        <taxon>Streptomyces</taxon>
    </lineage>
</organism>
<evidence type="ECO:0000256" key="12">
    <source>
        <dbReference type="SAM" id="Phobius"/>
    </source>
</evidence>
<comment type="similarity">
    <text evidence="10">Belongs to the ABC transporter superfamily. Drug exporter-1 (DrugE1) (TC 3.A.1.105) family.</text>
</comment>
<keyword evidence="8 12" id="KW-0472">Membrane</keyword>
<keyword evidence="12" id="KW-1133">Transmembrane helix</keyword>
<evidence type="ECO:0000256" key="1">
    <source>
        <dbReference type="ARBA" id="ARBA00004413"/>
    </source>
</evidence>
<feature type="compositionally biased region" description="Pro residues" evidence="11">
    <location>
        <begin position="430"/>
        <end position="446"/>
    </location>
</feature>
<evidence type="ECO:0000313" key="15">
    <source>
        <dbReference type="Proteomes" id="UP000528608"/>
    </source>
</evidence>
<keyword evidence="9" id="KW-0046">Antibiotic resistance</keyword>
<gene>
    <name evidence="14" type="ORF">FHS36_005279</name>
</gene>
<dbReference type="EC" id="7.6.2.2" evidence="2"/>
<dbReference type="CDD" id="cd05709">
    <property type="entry name" value="S2P-M50"/>
    <property type="match status" value="1"/>
</dbReference>
<evidence type="ECO:0000256" key="7">
    <source>
        <dbReference type="ARBA" id="ARBA00022967"/>
    </source>
</evidence>
<evidence type="ECO:0000259" key="13">
    <source>
        <dbReference type="PROSITE" id="PS50893"/>
    </source>
</evidence>
<accession>A0A7W8BEB3</accession>
<dbReference type="AlphaFoldDB" id="A0A7W8BEB3"/>
<proteinExistence type="inferred from homology"/>
<evidence type="ECO:0000313" key="14">
    <source>
        <dbReference type="EMBL" id="MBB5121810.1"/>
    </source>
</evidence>
<dbReference type="InterPro" id="IPR003439">
    <property type="entry name" value="ABC_transporter-like_ATP-bd"/>
</dbReference>
<evidence type="ECO:0000256" key="6">
    <source>
        <dbReference type="ARBA" id="ARBA00022840"/>
    </source>
</evidence>
<feature type="transmembrane region" description="Helical" evidence="12">
    <location>
        <begin position="292"/>
        <end position="309"/>
    </location>
</feature>
<dbReference type="Gene3D" id="3.40.50.300">
    <property type="entry name" value="P-loop containing nucleotide triphosphate hydrolases"/>
    <property type="match status" value="1"/>
</dbReference>
<dbReference type="PANTHER" id="PTHR42711:SF5">
    <property type="entry name" value="ABC TRANSPORTER ATP-BINDING PROTEIN NATA"/>
    <property type="match status" value="1"/>
</dbReference>
<evidence type="ECO:0000256" key="8">
    <source>
        <dbReference type="ARBA" id="ARBA00023136"/>
    </source>
</evidence>
<feature type="region of interest" description="Disordered" evidence="11">
    <location>
        <begin position="1"/>
        <end position="47"/>
    </location>
</feature>
<dbReference type="InterPro" id="IPR027417">
    <property type="entry name" value="P-loop_NTPase"/>
</dbReference>
<dbReference type="PANTHER" id="PTHR42711">
    <property type="entry name" value="ABC TRANSPORTER ATP-BINDING PROTEIN"/>
    <property type="match status" value="1"/>
</dbReference>
<dbReference type="SUPFAM" id="SSF52540">
    <property type="entry name" value="P-loop containing nucleoside triphosphate hydrolases"/>
    <property type="match status" value="1"/>
</dbReference>
<dbReference type="Proteomes" id="UP000528608">
    <property type="component" value="Unassembled WGS sequence"/>
</dbReference>
<evidence type="ECO:0000256" key="2">
    <source>
        <dbReference type="ARBA" id="ARBA00012191"/>
    </source>
</evidence>
<keyword evidence="3" id="KW-0813">Transport</keyword>
<feature type="domain" description="ABC transporter" evidence="13">
    <location>
        <begin position="481"/>
        <end position="707"/>
    </location>
</feature>
<protein>
    <recommendedName>
        <fullName evidence="2">ABC-type xenobiotic transporter</fullName>
        <ecNumber evidence="2">7.6.2.2</ecNumber>
    </recommendedName>
</protein>
<dbReference type="InterPro" id="IPR003593">
    <property type="entry name" value="AAA+_ATPase"/>
</dbReference>
<feature type="transmembrane region" description="Helical" evidence="12">
    <location>
        <begin position="362"/>
        <end position="388"/>
    </location>
</feature>
<dbReference type="PROSITE" id="PS50893">
    <property type="entry name" value="ABC_TRANSPORTER_2"/>
    <property type="match status" value="1"/>
</dbReference>
<evidence type="ECO:0000256" key="9">
    <source>
        <dbReference type="ARBA" id="ARBA00023251"/>
    </source>
</evidence>
<feature type="compositionally biased region" description="Polar residues" evidence="11">
    <location>
        <begin position="13"/>
        <end position="23"/>
    </location>
</feature>
<dbReference type="SMART" id="SM00382">
    <property type="entry name" value="AAA"/>
    <property type="match status" value="1"/>
</dbReference>
<keyword evidence="6" id="KW-0067">ATP-binding</keyword>
<dbReference type="GO" id="GO:0046677">
    <property type="term" value="P:response to antibiotic"/>
    <property type="evidence" value="ECO:0007669"/>
    <property type="project" value="UniProtKB-KW"/>
</dbReference>
<keyword evidence="7" id="KW-1278">Translocase</keyword>
<dbReference type="GO" id="GO:0005524">
    <property type="term" value="F:ATP binding"/>
    <property type="evidence" value="ECO:0007669"/>
    <property type="project" value="UniProtKB-KW"/>
</dbReference>
<dbReference type="GO" id="GO:0005886">
    <property type="term" value="C:plasma membrane"/>
    <property type="evidence" value="ECO:0007669"/>
    <property type="project" value="UniProtKB-SubCell"/>
</dbReference>
<dbReference type="FunFam" id="3.40.50.300:FF:000589">
    <property type="entry name" value="ABC transporter, ATP-binding subunit"/>
    <property type="match status" value="1"/>
</dbReference>
<evidence type="ECO:0000256" key="5">
    <source>
        <dbReference type="ARBA" id="ARBA00022741"/>
    </source>
</evidence>
<sequence>MNASDRARDMTPGTPSGTASTLLGQRPARRPDLVLGPRLRRGPRPVHLVKDPVSGRCHEMGEREFYILSHLDGGHTLDDIGRDYARRFGGPLRAHSWERLLTLLASRRLLAGTRPLPAPPPNAPTAPTRQGLLRADLPFGAPSALLDRLHRSPLRHLLTPRVLVPLVAAVLAMEAYLAVRLPDLTDRIGGLRDHPDLAVLAFGLIWVSSGLHELGHGITAHHFGGRATRVGMRWRAPMVYLYCDIEDVALFPARRQRVATAAAGVLVNLVFLLPFFLLRQWLPAGEGPTRDALAWLLLFGSVRAWLNYLPLPRLDGTAMIAHAFGVLDLPGESRRFLRLLGPGPARHERLLGAYPRRLRALYLGYAALALLTGCATAAAALTLVALWVPGPHGPAAAIALATAAVLLAVIRAVGVRIGARRHPAAHGGPAPEPPPAHPPQDHPAPGAPVRLTAPAAPPEPGERNPMTAPTQHPRTAAEPAVLIDSVRKTYGDVHALDGVSLTVHRGEFFGVLGPNGAGKTTLIEIVEGLRRADSGTVRVLGRPPWPRNRELLPRIGVQTQASAFFVRLTAAEHVETVAALYGVGRARAHEALDLVGLTGKARTQVEKLSGGQRQRLAIAAALAHRPDVLFLDEPTAALDPQARRDLWGLLRDLKGQGRTIVCTTHHIDEAEALSDRVAVVKDGTVIALDAPAELIRALGAPTQVLVPTGQLPPDAARGLDGADQVTTEGPYTVVTTRAVGRVLAAVGRVAELQEVRTRTATLEDVYLALTGTEYRT</sequence>